<dbReference type="OrthoDB" id="3787188at2759"/>
<evidence type="ECO:0000313" key="1">
    <source>
        <dbReference type="EMBL" id="KAF2148103.1"/>
    </source>
</evidence>
<comment type="caution">
    <text evidence="1">The sequence shown here is derived from an EMBL/GenBank/DDBJ whole genome shotgun (WGS) entry which is preliminary data.</text>
</comment>
<accession>A0A9P4IQ98</accession>
<keyword evidence="2" id="KW-1185">Reference proteome</keyword>
<organism evidence="1 2">
    <name type="scientific">Myriangium duriaei CBS 260.36</name>
    <dbReference type="NCBI Taxonomy" id="1168546"/>
    <lineage>
        <taxon>Eukaryota</taxon>
        <taxon>Fungi</taxon>
        <taxon>Dikarya</taxon>
        <taxon>Ascomycota</taxon>
        <taxon>Pezizomycotina</taxon>
        <taxon>Dothideomycetes</taxon>
        <taxon>Dothideomycetidae</taxon>
        <taxon>Myriangiales</taxon>
        <taxon>Myriangiaceae</taxon>
        <taxon>Myriangium</taxon>
    </lineage>
</organism>
<name>A0A9P4IQ98_9PEZI</name>
<reference evidence="1" key="1">
    <citation type="journal article" date="2020" name="Stud. Mycol.">
        <title>101 Dothideomycetes genomes: a test case for predicting lifestyles and emergence of pathogens.</title>
        <authorList>
            <person name="Haridas S."/>
            <person name="Albert R."/>
            <person name="Binder M."/>
            <person name="Bloem J."/>
            <person name="Labutti K."/>
            <person name="Salamov A."/>
            <person name="Andreopoulos B."/>
            <person name="Baker S."/>
            <person name="Barry K."/>
            <person name="Bills G."/>
            <person name="Bluhm B."/>
            <person name="Cannon C."/>
            <person name="Castanera R."/>
            <person name="Culley D."/>
            <person name="Daum C."/>
            <person name="Ezra D."/>
            <person name="Gonzalez J."/>
            <person name="Henrissat B."/>
            <person name="Kuo A."/>
            <person name="Liang C."/>
            <person name="Lipzen A."/>
            <person name="Lutzoni F."/>
            <person name="Magnuson J."/>
            <person name="Mondo S."/>
            <person name="Nolan M."/>
            <person name="Ohm R."/>
            <person name="Pangilinan J."/>
            <person name="Park H.-J."/>
            <person name="Ramirez L."/>
            <person name="Alfaro M."/>
            <person name="Sun H."/>
            <person name="Tritt A."/>
            <person name="Yoshinaga Y."/>
            <person name="Zwiers L.-H."/>
            <person name="Turgeon B."/>
            <person name="Goodwin S."/>
            <person name="Spatafora J."/>
            <person name="Crous P."/>
            <person name="Grigoriev I."/>
        </authorList>
    </citation>
    <scope>NUCLEOTIDE SEQUENCE</scope>
    <source>
        <strain evidence="1">CBS 260.36</strain>
    </source>
</reference>
<dbReference type="EMBL" id="ML996094">
    <property type="protein sequence ID" value="KAF2148103.1"/>
    <property type="molecule type" value="Genomic_DNA"/>
</dbReference>
<gene>
    <name evidence="1" type="ORF">K461DRAFT_283176</name>
</gene>
<dbReference type="AlphaFoldDB" id="A0A9P4IQ98"/>
<evidence type="ECO:0000313" key="2">
    <source>
        <dbReference type="Proteomes" id="UP000799439"/>
    </source>
</evidence>
<protein>
    <submittedName>
        <fullName evidence="1">Uncharacterized protein</fullName>
    </submittedName>
</protein>
<proteinExistence type="predicted"/>
<dbReference type="Proteomes" id="UP000799439">
    <property type="component" value="Unassembled WGS sequence"/>
</dbReference>
<sequence>MSSQALPSADGRGRVNGRPVLTSIGMLHIRWKVFGLLSESIEIAHDARDPSSVCRPYTSTDSLVRKPATEPPVSSLQVEVDGPRESVSYFLRGHYEDGAEDAEWVRAPTPTDEELVRARDGMFRWGDDGQGNVLVRGCSVQRPQVPPMVTITASEHPYVTIGDYVDTVHAWLRTYRDDILYARSFWTNGALPADTTLYVRVLRPIKVHLMDSAQEAGKSVASYTRGAAARESVERYMRERNAGIDGS</sequence>